<organism evidence="4 5">
    <name type="scientific">Flemingia macrophylla</name>
    <dbReference type="NCBI Taxonomy" id="520843"/>
    <lineage>
        <taxon>Eukaryota</taxon>
        <taxon>Viridiplantae</taxon>
        <taxon>Streptophyta</taxon>
        <taxon>Embryophyta</taxon>
        <taxon>Tracheophyta</taxon>
        <taxon>Spermatophyta</taxon>
        <taxon>Magnoliopsida</taxon>
        <taxon>eudicotyledons</taxon>
        <taxon>Gunneridae</taxon>
        <taxon>Pentapetalae</taxon>
        <taxon>rosids</taxon>
        <taxon>fabids</taxon>
        <taxon>Fabales</taxon>
        <taxon>Fabaceae</taxon>
        <taxon>Papilionoideae</taxon>
        <taxon>50 kb inversion clade</taxon>
        <taxon>NPAAA clade</taxon>
        <taxon>indigoferoid/millettioid clade</taxon>
        <taxon>Phaseoleae</taxon>
        <taxon>Flemingia</taxon>
    </lineage>
</organism>
<feature type="region of interest" description="Disordered" evidence="1">
    <location>
        <begin position="972"/>
        <end position="1002"/>
    </location>
</feature>
<dbReference type="Gene3D" id="6.10.140.2220">
    <property type="match status" value="1"/>
</dbReference>
<feature type="region of interest" description="Disordered" evidence="1">
    <location>
        <begin position="196"/>
        <end position="224"/>
    </location>
</feature>
<keyword evidence="5" id="KW-1185">Reference proteome</keyword>
<dbReference type="InterPro" id="IPR038765">
    <property type="entry name" value="Papain-like_cys_pep_sf"/>
</dbReference>
<dbReference type="AlphaFoldDB" id="A0ABD1MW28"/>
<reference evidence="4 5" key="1">
    <citation type="submission" date="2024-08" db="EMBL/GenBank/DDBJ databases">
        <title>Insights into the chromosomal genome structure of Flemingia macrophylla.</title>
        <authorList>
            <person name="Ding Y."/>
            <person name="Zhao Y."/>
            <person name="Bi W."/>
            <person name="Wu M."/>
            <person name="Zhao G."/>
            <person name="Gong Y."/>
            <person name="Li W."/>
            <person name="Zhang P."/>
        </authorList>
    </citation>
    <scope>NUCLEOTIDE SEQUENCE [LARGE SCALE GENOMIC DNA]</scope>
    <source>
        <strain evidence="4">DYQJB</strain>
        <tissue evidence="4">Leaf</tissue>
    </source>
</reference>
<feature type="compositionally biased region" description="Low complexity" evidence="1">
    <location>
        <begin position="974"/>
        <end position="1001"/>
    </location>
</feature>
<feature type="compositionally biased region" description="Basic and acidic residues" evidence="1">
    <location>
        <begin position="1044"/>
        <end position="1053"/>
    </location>
</feature>
<dbReference type="InterPro" id="IPR050164">
    <property type="entry name" value="Peptidase_C19"/>
</dbReference>
<feature type="region of interest" description="Disordered" evidence="1">
    <location>
        <begin position="437"/>
        <end position="462"/>
    </location>
</feature>
<feature type="transmembrane region" description="Helical" evidence="2">
    <location>
        <begin position="7"/>
        <end position="30"/>
    </location>
</feature>
<comment type="caution">
    <text evidence="4">The sequence shown here is derived from an EMBL/GenBank/DDBJ whole genome shotgun (WGS) entry which is preliminary data.</text>
</comment>
<feature type="region of interest" description="Disordered" evidence="1">
    <location>
        <begin position="1021"/>
        <end position="1053"/>
    </location>
</feature>
<dbReference type="Proteomes" id="UP001603857">
    <property type="component" value="Unassembled WGS sequence"/>
</dbReference>
<feature type="region of interest" description="Disordered" evidence="1">
    <location>
        <begin position="289"/>
        <end position="315"/>
    </location>
</feature>
<accession>A0ABD1MW28</accession>
<dbReference type="InterPro" id="IPR001394">
    <property type="entry name" value="Peptidase_C19_UCH"/>
</dbReference>
<keyword evidence="2" id="KW-0472">Membrane</keyword>
<evidence type="ECO:0000256" key="2">
    <source>
        <dbReference type="SAM" id="Phobius"/>
    </source>
</evidence>
<evidence type="ECO:0000259" key="3">
    <source>
        <dbReference type="PROSITE" id="PS50235"/>
    </source>
</evidence>
<evidence type="ECO:0000256" key="1">
    <source>
        <dbReference type="SAM" id="MobiDB-lite"/>
    </source>
</evidence>
<protein>
    <recommendedName>
        <fullName evidence="3">USP domain-containing protein</fullName>
    </recommendedName>
</protein>
<dbReference type="Pfam" id="PF00443">
    <property type="entry name" value="UCH"/>
    <property type="match status" value="1"/>
</dbReference>
<gene>
    <name evidence="4" type="ORF">Fmac_007964</name>
</gene>
<dbReference type="SUPFAM" id="SSF144232">
    <property type="entry name" value="HIT/MYND zinc finger-like"/>
    <property type="match status" value="1"/>
</dbReference>
<dbReference type="EMBL" id="JBGMDY010000003">
    <property type="protein sequence ID" value="KAL2340024.1"/>
    <property type="molecule type" value="Genomic_DNA"/>
</dbReference>
<feature type="compositionally biased region" description="Polar residues" evidence="1">
    <location>
        <begin position="445"/>
        <end position="455"/>
    </location>
</feature>
<feature type="compositionally biased region" description="Low complexity" evidence="1">
    <location>
        <begin position="1021"/>
        <end position="1043"/>
    </location>
</feature>
<feature type="region of interest" description="Disordered" evidence="1">
    <location>
        <begin position="144"/>
        <end position="181"/>
    </location>
</feature>
<keyword evidence="2" id="KW-0812">Transmembrane</keyword>
<feature type="domain" description="USP" evidence="3">
    <location>
        <begin position="540"/>
        <end position="833"/>
    </location>
</feature>
<feature type="compositionally biased region" description="Polar residues" evidence="1">
    <location>
        <begin position="520"/>
        <end position="537"/>
    </location>
</feature>
<proteinExistence type="predicted"/>
<sequence>MRVTGDLGFSSLVLVVVVVAVLPLIGFVILRKWQLSEARGEDIKRLLILAAEETARAENEALYAYDTAVSAAPTNHCAVCYFPATARCSQCKSVHYWCVRLRSFKCQTVHWRQGHKLECRPPSTNHQSDDVTSDLGSKVVEQGYAGIHGKKPESETTECKTASEMPPISDASYSPKISSGKGENIRVESLAEENIKDSNSELSSSSFSGFSASTGSSDSSDDSSVCETIISNEHDRSEGCIFVNPAHDIADNTSCDNGMGVTMPASPKFASLVESVDVFSTMNKLNNTRPGFSEEKSKLASNGKPGSNMWKGKTTRPSTAFSGFWDKALDSRGINKNDTHPSYSDESTGKKTVSESSFHFSFSIMPPLHVRDTKTKDSVSVDAFPNCIGNNVSCPGSTLSKNDNINSSNGRDFSFINSKISKVTRYATLSGSEFDLLESKDSSAPPLSSFPTQSPSDDKDSVSLDALNIHNLQSTGSTVSNHVVDNCGSTLKSTEIRCLSRELADSNLALRTEEHSSSSTRRGNNGIKSETRAVTSSQVASCSTNSKSCLKTSVLKVVDQFRGSNLSKLFPLAVGSDITGTHDDKSKDTKSPVSPLGIISRLQNIGSQLGPGREEDAHEFLRHVIDTMQSICLMEAGVNAPGSLKQDTTLMGLTFGGYLRSKIKCMKCGGKSERQERMMDLTVEIEGEIATLVEALHRFTSTETLDGENKYHCVRCKSYERAKKKLTVSEAPNVLTVALKRFQSGKFGKLNKPIQFPEILNLAPFMSGTSDKSPIYRLYGVVVHLDVMNAAFSGHYVCYVKNIQNKWFKVDDSVILEFDNLGSANYPVIFSPQVRSSAVTVTGISGDCDWLSCLQQVPHFCLPSVALLLSPLQQAVTVTAVELERVLTKGAYMLFYARCSPRAPRLVRNRILSPDSKSSVSGKTLATKARYVSSNSGVAEHVSSSISPDGSAGLESFYSKFHHLKRILEEDSSSDNSSLISSNSDEGSCSTDSTRDSSSTDDLSDYIFGDSGNGWSSLWRNSDSDASSSSSSSPLNPRHSPLSDMERYDSVSPDVERRGIDISRLHSNTSLQHRKLDSGTISSNSSRETGSFLKVGSNHFNDINSGGDLFLSPPRNKGSKDCVALASTVNHHPHRKTTAGKNPKPITPVEIESEFGHHDASVARINNDNFGCYLASILAAQHRLHLFPVVLRS</sequence>
<feature type="region of interest" description="Disordered" evidence="1">
    <location>
        <begin position="510"/>
        <end position="537"/>
    </location>
</feature>
<evidence type="ECO:0000313" key="4">
    <source>
        <dbReference type="EMBL" id="KAL2340024.1"/>
    </source>
</evidence>
<evidence type="ECO:0000313" key="5">
    <source>
        <dbReference type="Proteomes" id="UP001603857"/>
    </source>
</evidence>
<dbReference type="SUPFAM" id="SSF54001">
    <property type="entry name" value="Cysteine proteinases"/>
    <property type="match status" value="1"/>
</dbReference>
<keyword evidence="2" id="KW-1133">Transmembrane helix</keyword>
<feature type="compositionally biased region" description="Low complexity" evidence="1">
    <location>
        <begin position="200"/>
        <end position="218"/>
    </location>
</feature>
<dbReference type="PANTHER" id="PTHR24006">
    <property type="entry name" value="UBIQUITIN CARBOXYL-TERMINAL HYDROLASE"/>
    <property type="match status" value="1"/>
</dbReference>
<dbReference type="InterPro" id="IPR028889">
    <property type="entry name" value="USP"/>
</dbReference>
<dbReference type="Gene3D" id="3.90.70.10">
    <property type="entry name" value="Cysteine proteinases"/>
    <property type="match status" value="1"/>
</dbReference>
<dbReference type="PROSITE" id="PS50235">
    <property type="entry name" value="USP_3"/>
    <property type="match status" value="1"/>
</dbReference>
<dbReference type="PANTHER" id="PTHR24006:SF857">
    <property type="entry name" value="UBIQUITIN CARBOXY-TERMINAL HYDROLASE"/>
    <property type="match status" value="1"/>
</dbReference>
<name>A0ABD1MW28_9FABA</name>